<dbReference type="GO" id="GO:0004497">
    <property type="term" value="F:monooxygenase activity"/>
    <property type="evidence" value="ECO:0007669"/>
    <property type="project" value="InterPro"/>
</dbReference>
<evidence type="ECO:0000313" key="3">
    <source>
        <dbReference type="Proteomes" id="UP000326565"/>
    </source>
</evidence>
<evidence type="ECO:0000313" key="2">
    <source>
        <dbReference type="EMBL" id="KAB8077851.1"/>
    </source>
</evidence>
<dbReference type="Gene3D" id="1.10.630.10">
    <property type="entry name" value="Cytochrome P450"/>
    <property type="match status" value="1"/>
</dbReference>
<dbReference type="InterPro" id="IPR036396">
    <property type="entry name" value="Cyt_P450_sf"/>
</dbReference>
<name>A0A5N5XAZ3_9EURO</name>
<dbReference type="AlphaFoldDB" id="A0A5N5XAZ3"/>
<dbReference type="SUPFAM" id="SSF48264">
    <property type="entry name" value="Cytochrome P450"/>
    <property type="match status" value="1"/>
</dbReference>
<organism evidence="2 3">
    <name type="scientific">Aspergillus leporis</name>
    <dbReference type="NCBI Taxonomy" id="41062"/>
    <lineage>
        <taxon>Eukaryota</taxon>
        <taxon>Fungi</taxon>
        <taxon>Dikarya</taxon>
        <taxon>Ascomycota</taxon>
        <taxon>Pezizomycotina</taxon>
        <taxon>Eurotiomycetes</taxon>
        <taxon>Eurotiomycetidae</taxon>
        <taxon>Eurotiales</taxon>
        <taxon>Aspergillaceae</taxon>
        <taxon>Aspergillus</taxon>
        <taxon>Aspergillus subgen. Circumdati</taxon>
    </lineage>
</organism>
<protein>
    <recommendedName>
        <fullName evidence="4">Cytochrome P450</fullName>
    </recommendedName>
</protein>
<dbReference type="EMBL" id="ML732164">
    <property type="protein sequence ID" value="KAB8077851.1"/>
    <property type="molecule type" value="Genomic_DNA"/>
</dbReference>
<proteinExistence type="predicted"/>
<dbReference type="Pfam" id="PF00067">
    <property type="entry name" value="p450"/>
    <property type="match status" value="1"/>
</dbReference>
<dbReference type="OrthoDB" id="1470350at2759"/>
<accession>A0A5N5XAZ3</accession>
<evidence type="ECO:0000256" key="1">
    <source>
        <dbReference type="SAM" id="Phobius"/>
    </source>
</evidence>
<dbReference type="InterPro" id="IPR001128">
    <property type="entry name" value="Cyt_P450"/>
</dbReference>
<keyword evidence="3" id="KW-1185">Reference proteome</keyword>
<keyword evidence="1" id="KW-1133">Transmembrane helix</keyword>
<keyword evidence="1" id="KW-0472">Membrane</keyword>
<reference evidence="2 3" key="1">
    <citation type="submission" date="2019-04" db="EMBL/GenBank/DDBJ databases">
        <title>Friends and foes A comparative genomics study of 23 Aspergillus species from section Flavi.</title>
        <authorList>
            <consortium name="DOE Joint Genome Institute"/>
            <person name="Kjaerbolling I."/>
            <person name="Vesth T."/>
            <person name="Frisvad J.C."/>
            <person name="Nybo J.L."/>
            <person name="Theobald S."/>
            <person name="Kildgaard S."/>
            <person name="Isbrandt T."/>
            <person name="Kuo A."/>
            <person name="Sato A."/>
            <person name="Lyhne E.K."/>
            <person name="Kogle M.E."/>
            <person name="Wiebenga A."/>
            <person name="Kun R.S."/>
            <person name="Lubbers R.J."/>
            <person name="Makela M.R."/>
            <person name="Barry K."/>
            <person name="Chovatia M."/>
            <person name="Clum A."/>
            <person name="Daum C."/>
            <person name="Haridas S."/>
            <person name="He G."/>
            <person name="LaButti K."/>
            <person name="Lipzen A."/>
            <person name="Mondo S."/>
            <person name="Riley R."/>
            <person name="Salamov A."/>
            <person name="Simmons B.A."/>
            <person name="Magnuson J.K."/>
            <person name="Henrissat B."/>
            <person name="Mortensen U.H."/>
            <person name="Larsen T.O."/>
            <person name="Devries R.P."/>
            <person name="Grigoriev I.V."/>
            <person name="Machida M."/>
            <person name="Baker S.E."/>
            <person name="Andersen M.R."/>
        </authorList>
    </citation>
    <scope>NUCLEOTIDE SEQUENCE [LARGE SCALE GENOMIC DNA]</scope>
    <source>
        <strain evidence="2 3">CBS 151.66</strain>
    </source>
</reference>
<dbReference type="GO" id="GO:0020037">
    <property type="term" value="F:heme binding"/>
    <property type="evidence" value="ECO:0007669"/>
    <property type="project" value="InterPro"/>
</dbReference>
<dbReference type="Proteomes" id="UP000326565">
    <property type="component" value="Unassembled WGS sequence"/>
</dbReference>
<gene>
    <name evidence="2" type="ORF">BDV29DRAFT_188392</name>
</gene>
<sequence length="425" mass="47139">MFEIYLLLTPLAGILLTLLFTLMVNNRKSRTKTADKEQRSGQTLEETLSALQDSTIAIRASKAGAATLKNLWRLNNPFVSDSAELQQAYRRALVKVFSRTNGDTWKGIAHSVAGSLEPLLHRRCSADGSHTITANIRDVSRHATLVAVFKGLFDIDNVPTETLTYIGSEIHRLTVGKKQYDAGTTRPDYLPQDLQRSADRLIDILRGIFSEAKNTNELAQTVLCSISGTPDNFNPLNLVIPAFEAPWRGVYYTLLAVFQQGSKRPQDVLTLRNCSAHQQPSSAALAIAYESLRLYPPIRRVRRDGRVDIEAVQRDPSYWGSTAAKFDPSRFLDENGEINTTLISPGSAWMPFAVGSMKCPSAGGYSARMIVMLAGEVLRQLFPSESTPQWYVDGPEWDLAAKNGQTLRAGRDEYASVYVVSESYK</sequence>
<dbReference type="GO" id="GO:0016705">
    <property type="term" value="F:oxidoreductase activity, acting on paired donors, with incorporation or reduction of molecular oxygen"/>
    <property type="evidence" value="ECO:0007669"/>
    <property type="project" value="InterPro"/>
</dbReference>
<feature type="transmembrane region" description="Helical" evidence="1">
    <location>
        <begin position="6"/>
        <end position="24"/>
    </location>
</feature>
<keyword evidence="1" id="KW-0812">Transmembrane</keyword>
<evidence type="ECO:0008006" key="4">
    <source>
        <dbReference type="Google" id="ProtNLM"/>
    </source>
</evidence>
<dbReference type="GO" id="GO:0005506">
    <property type="term" value="F:iron ion binding"/>
    <property type="evidence" value="ECO:0007669"/>
    <property type="project" value="InterPro"/>
</dbReference>